<accession>A0AAD9JLE6</accession>
<organism evidence="2 3">
    <name type="scientific">Paralvinella palmiformis</name>
    <dbReference type="NCBI Taxonomy" id="53620"/>
    <lineage>
        <taxon>Eukaryota</taxon>
        <taxon>Metazoa</taxon>
        <taxon>Spiralia</taxon>
        <taxon>Lophotrochozoa</taxon>
        <taxon>Annelida</taxon>
        <taxon>Polychaeta</taxon>
        <taxon>Sedentaria</taxon>
        <taxon>Canalipalpata</taxon>
        <taxon>Terebellida</taxon>
        <taxon>Terebelliformia</taxon>
        <taxon>Alvinellidae</taxon>
        <taxon>Paralvinella</taxon>
    </lineage>
</organism>
<dbReference type="Proteomes" id="UP001208570">
    <property type="component" value="Unassembled WGS sequence"/>
</dbReference>
<dbReference type="Gene3D" id="1.20.120.230">
    <property type="entry name" value="Alpha-catenin/vinculin-like"/>
    <property type="match status" value="1"/>
</dbReference>
<proteinExistence type="predicted"/>
<dbReference type="Gene3D" id="1.20.1420.10">
    <property type="entry name" value="Talin, central domain"/>
    <property type="match status" value="1"/>
</dbReference>
<protein>
    <recommendedName>
        <fullName evidence="1">Talin IBS2B domain-containing protein</fullName>
    </recommendedName>
</protein>
<dbReference type="InterPro" id="IPR042799">
    <property type="entry name" value="TLNRD1"/>
</dbReference>
<keyword evidence="3" id="KW-1185">Reference proteome</keyword>
<dbReference type="InterPro" id="IPR054082">
    <property type="entry name" value="Talin_IBS2B"/>
</dbReference>
<evidence type="ECO:0000313" key="3">
    <source>
        <dbReference type="Proteomes" id="UP001208570"/>
    </source>
</evidence>
<dbReference type="PANTHER" id="PTHR47133:SF1">
    <property type="entry name" value="TALIN ROD DOMAIN-CONTAINING PROTEIN 1"/>
    <property type="match status" value="1"/>
</dbReference>
<gene>
    <name evidence="2" type="ORF">LSH36_245g00002</name>
</gene>
<evidence type="ECO:0000259" key="1">
    <source>
        <dbReference type="Pfam" id="PF21896"/>
    </source>
</evidence>
<name>A0AAD9JLE6_9ANNE</name>
<dbReference type="GO" id="GO:0003779">
    <property type="term" value="F:actin binding"/>
    <property type="evidence" value="ECO:0007669"/>
    <property type="project" value="InterPro"/>
</dbReference>
<dbReference type="Pfam" id="PF21896">
    <property type="entry name" value="Talin_IBS2B"/>
    <property type="match status" value="1"/>
</dbReference>
<evidence type="ECO:0000313" key="2">
    <source>
        <dbReference type="EMBL" id="KAK2155234.1"/>
    </source>
</evidence>
<reference evidence="2" key="1">
    <citation type="journal article" date="2023" name="Mol. Biol. Evol.">
        <title>Third-Generation Sequencing Reveals the Adaptive Role of the Epigenome in Three Deep-Sea Polychaetes.</title>
        <authorList>
            <person name="Perez M."/>
            <person name="Aroh O."/>
            <person name="Sun Y."/>
            <person name="Lan Y."/>
            <person name="Juniper S.K."/>
            <person name="Young C.R."/>
            <person name="Angers B."/>
            <person name="Qian P.Y."/>
        </authorList>
    </citation>
    <scope>NUCLEOTIDE SEQUENCE</scope>
    <source>
        <strain evidence="2">P08H-3</strain>
    </source>
</reference>
<comment type="caution">
    <text evidence="2">The sequence shown here is derived from an EMBL/GenBank/DDBJ whole genome shotgun (WGS) entry which is preliminary data.</text>
</comment>
<sequence>MSTCHAREVVLACKLSQQRMQAVADMLLLTSDMRPVHSDKVLVHNDSCPKYRDTVVTKTKGILVATSKINELVYTVTARWQDVCLCIQDICELVVSLVECCAHLSYLVGIRSPAATPAIPGIIDPYKLRRAGLSVELGCHRLRQTSREILSPPVLVQICSEVSSSLSELTESCKKASELASDAGDQDQFKHCIKSFTACGSCLLSSIKCFKRQPTELHRQRCINFSEPLLASVKGMVSFATEEQFIGKPAVLPADGKENMKAILGASLSLVSACIQLCRVVRDLAYDNTNKQLREQISRCTEAVSKCSTLTADSLSKHVPLESTRPLSYYR</sequence>
<dbReference type="AlphaFoldDB" id="A0AAD9JLE6"/>
<dbReference type="EMBL" id="JAODUP010000245">
    <property type="protein sequence ID" value="KAK2155234.1"/>
    <property type="molecule type" value="Genomic_DNA"/>
</dbReference>
<feature type="domain" description="Talin IBS2B" evidence="1">
    <location>
        <begin position="128"/>
        <end position="241"/>
    </location>
</feature>
<dbReference type="PANTHER" id="PTHR47133">
    <property type="entry name" value="TALIN ROD DOMAIN-CONTAINING PROTEIN 1"/>
    <property type="match status" value="1"/>
</dbReference>